<dbReference type="GO" id="GO:0003841">
    <property type="term" value="F:1-acylglycerol-3-phosphate O-acyltransferase activity"/>
    <property type="evidence" value="ECO:0007669"/>
    <property type="project" value="UniProtKB-UniRule"/>
</dbReference>
<dbReference type="SUPFAM" id="SSF69593">
    <property type="entry name" value="Glycerol-3-phosphate (1)-acyltransferase"/>
    <property type="match status" value="1"/>
</dbReference>
<reference evidence="8 9" key="1">
    <citation type="journal article" date="2017" name="Gigascience">
        <title>Draft genome of the honey bee ectoparasitic mite, Tropilaelaps mercedesae, is shaped by the parasitic life history.</title>
        <authorList>
            <person name="Dong X."/>
            <person name="Armstrong S.D."/>
            <person name="Xia D."/>
            <person name="Makepeace B.L."/>
            <person name="Darby A.C."/>
            <person name="Kadowaki T."/>
        </authorList>
    </citation>
    <scope>NUCLEOTIDE SEQUENCE [LARGE SCALE GENOMIC DNA]</scope>
    <source>
        <strain evidence="8">Wuxi-XJTLU</strain>
    </source>
</reference>
<dbReference type="Proteomes" id="UP000192247">
    <property type="component" value="Unassembled WGS sequence"/>
</dbReference>
<comment type="pathway">
    <text evidence="1">Phospholipid metabolism; CDP-diacylglycerol biosynthesis; CDP-diacylglycerol from sn-glycerol 3-phosphate: step 2/3.</text>
</comment>
<accession>A0A1V9X6R2</accession>
<feature type="transmembrane region" description="Helical" evidence="6">
    <location>
        <begin position="44"/>
        <end position="62"/>
    </location>
</feature>
<dbReference type="STRING" id="418985.A0A1V9X6R2"/>
<keyword evidence="5" id="KW-1208">Phospholipid metabolism</keyword>
<dbReference type="FunCoup" id="A0A1V9X6R2">
    <property type="interactions" value="858"/>
</dbReference>
<keyword evidence="5" id="KW-0444">Lipid biosynthesis</keyword>
<dbReference type="InterPro" id="IPR002123">
    <property type="entry name" value="Plipid/glycerol_acylTrfase"/>
</dbReference>
<sequence length="308" mass="34781">MADPPSQAFVRLVRVLWHLLVSIVVLATAFSISPRARYWSRMMLYFIVVQLIGLLMLPVALLDPGNPQNFRRGARLMSYVRGLFGVRWKLYGQENIKDKAYIIVSNHQSSVDALGMLANWEAFDPVVPVMKGELRYALTLGLFCSLSGAVFVDRGSEKGRRALQQGLEQAKRTKKSMWIFPEGTRNRTNFSLLPFKKGAFHMAVQAHLPILPVVFSDYSSFYSKSEQRFEPGSASMTVLPEISTDDLTSDDVTDLCELTRNIMLNFMNNGKQNINSNSKGDYCTKNDMRIALQCHITDKTPLHPTTAY</sequence>
<comment type="catalytic activity">
    <reaction evidence="5">
        <text>a 1-acyl-sn-glycero-3-phosphate + an acyl-CoA = a 1,2-diacyl-sn-glycero-3-phosphate + CoA</text>
        <dbReference type="Rhea" id="RHEA:19709"/>
        <dbReference type="ChEBI" id="CHEBI:57287"/>
        <dbReference type="ChEBI" id="CHEBI:57970"/>
        <dbReference type="ChEBI" id="CHEBI:58342"/>
        <dbReference type="ChEBI" id="CHEBI:58608"/>
        <dbReference type="EC" id="2.3.1.51"/>
    </reaction>
</comment>
<evidence type="ECO:0000313" key="9">
    <source>
        <dbReference type="Proteomes" id="UP000192247"/>
    </source>
</evidence>
<keyword evidence="9" id="KW-1185">Reference proteome</keyword>
<keyword evidence="5" id="KW-0594">Phospholipid biosynthesis</keyword>
<dbReference type="NCBIfam" id="TIGR00530">
    <property type="entry name" value="AGP_acyltrn"/>
    <property type="match status" value="1"/>
</dbReference>
<gene>
    <name evidence="8" type="ORF">BIW11_12361</name>
</gene>
<dbReference type="GO" id="GO:0016020">
    <property type="term" value="C:membrane"/>
    <property type="evidence" value="ECO:0007669"/>
    <property type="project" value="InterPro"/>
</dbReference>
<evidence type="ECO:0000256" key="3">
    <source>
        <dbReference type="ARBA" id="ARBA00022679"/>
    </source>
</evidence>
<dbReference type="CDD" id="cd07989">
    <property type="entry name" value="LPLAT_AGPAT-like"/>
    <property type="match status" value="1"/>
</dbReference>
<keyword evidence="6" id="KW-0812">Transmembrane</keyword>
<evidence type="ECO:0000256" key="4">
    <source>
        <dbReference type="ARBA" id="ARBA00023315"/>
    </source>
</evidence>
<evidence type="ECO:0000256" key="2">
    <source>
        <dbReference type="ARBA" id="ARBA00008655"/>
    </source>
</evidence>
<dbReference type="EMBL" id="MNPL01021663">
    <property type="protein sequence ID" value="OQR69279.1"/>
    <property type="molecule type" value="Genomic_DNA"/>
</dbReference>
<proteinExistence type="inferred from homology"/>
<dbReference type="OrthoDB" id="202234at2759"/>
<dbReference type="GO" id="GO:0005783">
    <property type="term" value="C:endoplasmic reticulum"/>
    <property type="evidence" value="ECO:0007669"/>
    <property type="project" value="TreeGrafter"/>
</dbReference>
<dbReference type="EC" id="2.3.1.51" evidence="5"/>
<keyword evidence="5" id="KW-0443">Lipid metabolism</keyword>
<evidence type="ECO:0000256" key="1">
    <source>
        <dbReference type="ARBA" id="ARBA00004728"/>
    </source>
</evidence>
<dbReference type="AlphaFoldDB" id="A0A1V9X6R2"/>
<dbReference type="Pfam" id="PF01553">
    <property type="entry name" value="Acyltransferase"/>
    <property type="match status" value="1"/>
</dbReference>
<comment type="domain">
    <text evidence="5">The HXXXXD motif is essential for acyltransferase activity and may constitute the binding site for the phosphate moiety of the glycerol-3-phosphate.</text>
</comment>
<dbReference type="GO" id="GO:0006654">
    <property type="term" value="P:phosphatidic acid biosynthetic process"/>
    <property type="evidence" value="ECO:0007669"/>
    <property type="project" value="TreeGrafter"/>
</dbReference>
<comment type="similarity">
    <text evidence="2 5">Belongs to the 1-acyl-sn-glycerol-3-phosphate acyltransferase family.</text>
</comment>
<feature type="transmembrane region" description="Helical" evidence="6">
    <location>
        <begin position="15"/>
        <end position="32"/>
    </location>
</feature>
<keyword evidence="6" id="KW-0472">Membrane</keyword>
<feature type="domain" description="Phospholipid/glycerol acyltransferase" evidence="7">
    <location>
        <begin position="101"/>
        <end position="218"/>
    </location>
</feature>
<dbReference type="InParanoid" id="A0A1V9X6R2"/>
<name>A0A1V9X6R2_9ACAR</name>
<dbReference type="SMART" id="SM00563">
    <property type="entry name" value="PlsC"/>
    <property type="match status" value="1"/>
</dbReference>
<keyword evidence="4 5" id="KW-0012">Acyltransferase</keyword>
<keyword evidence="6" id="KW-1133">Transmembrane helix</keyword>
<dbReference type="PANTHER" id="PTHR10434">
    <property type="entry name" value="1-ACYL-SN-GLYCEROL-3-PHOSPHATE ACYLTRANSFERASE"/>
    <property type="match status" value="1"/>
</dbReference>
<dbReference type="PANTHER" id="PTHR10434:SF11">
    <property type="entry name" value="1-ACYL-SN-GLYCEROL-3-PHOSPHATE ACYLTRANSFERASE"/>
    <property type="match status" value="1"/>
</dbReference>
<dbReference type="InterPro" id="IPR004552">
    <property type="entry name" value="AGP_acyltrans"/>
</dbReference>
<organism evidence="8 9">
    <name type="scientific">Tropilaelaps mercedesae</name>
    <dbReference type="NCBI Taxonomy" id="418985"/>
    <lineage>
        <taxon>Eukaryota</taxon>
        <taxon>Metazoa</taxon>
        <taxon>Ecdysozoa</taxon>
        <taxon>Arthropoda</taxon>
        <taxon>Chelicerata</taxon>
        <taxon>Arachnida</taxon>
        <taxon>Acari</taxon>
        <taxon>Parasitiformes</taxon>
        <taxon>Mesostigmata</taxon>
        <taxon>Gamasina</taxon>
        <taxon>Dermanyssoidea</taxon>
        <taxon>Laelapidae</taxon>
        <taxon>Tropilaelaps</taxon>
    </lineage>
</organism>
<evidence type="ECO:0000256" key="5">
    <source>
        <dbReference type="RuleBase" id="RU361267"/>
    </source>
</evidence>
<keyword evidence="3 5" id="KW-0808">Transferase</keyword>
<evidence type="ECO:0000256" key="6">
    <source>
        <dbReference type="SAM" id="Phobius"/>
    </source>
</evidence>
<evidence type="ECO:0000313" key="8">
    <source>
        <dbReference type="EMBL" id="OQR69279.1"/>
    </source>
</evidence>
<evidence type="ECO:0000259" key="7">
    <source>
        <dbReference type="SMART" id="SM00563"/>
    </source>
</evidence>
<protein>
    <recommendedName>
        <fullName evidence="5">1-acyl-sn-glycerol-3-phosphate acyltransferase</fullName>
        <ecNumber evidence="5">2.3.1.51</ecNumber>
    </recommendedName>
</protein>
<comment type="caution">
    <text evidence="8">The sequence shown here is derived from an EMBL/GenBank/DDBJ whole genome shotgun (WGS) entry which is preliminary data.</text>
</comment>